<evidence type="ECO:0000256" key="5">
    <source>
        <dbReference type="ARBA" id="ARBA00023136"/>
    </source>
</evidence>
<comment type="subcellular location">
    <subcellularLocation>
        <location evidence="1 7">Cell outer membrane</location>
        <topology evidence="1 7">Multi-pass membrane protein</topology>
    </subcellularLocation>
</comment>
<dbReference type="InterPro" id="IPR023996">
    <property type="entry name" value="TonB-dep_OMP_SusC/RagA"/>
</dbReference>
<comment type="caution">
    <text evidence="9">The sequence shown here is derived from an EMBL/GenBank/DDBJ whole genome shotgun (WGS) entry which is preliminary data.</text>
</comment>
<dbReference type="SUPFAM" id="SSF49464">
    <property type="entry name" value="Carboxypeptidase regulatory domain-like"/>
    <property type="match status" value="1"/>
</dbReference>
<evidence type="ECO:0000313" key="9">
    <source>
        <dbReference type="EMBL" id="MDO5989526.1"/>
    </source>
</evidence>
<dbReference type="Gene3D" id="2.170.130.10">
    <property type="entry name" value="TonB-dependent receptor, plug domain"/>
    <property type="match status" value="1"/>
</dbReference>
<dbReference type="InterPro" id="IPR012910">
    <property type="entry name" value="Plug_dom"/>
</dbReference>
<evidence type="ECO:0000256" key="7">
    <source>
        <dbReference type="PROSITE-ProRule" id="PRU01360"/>
    </source>
</evidence>
<evidence type="ECO:0000256" key="3">
    <source>
        <dbReference type="ARBA" id="ARBA00022452"/>
    </source>
</evidence>
<reference evidence="9" key="1">
    <citation type="submission" date="2023-07" db="EMBL/GenBank/DDBJ databases">
        <title>Two novel species in the genus Flavivirga.</title>
        <authorList>
            <person name="Kwon K."/>
        </authorList>
    </citation>
    <scope>NUCLEOTIDE SEQUENCE</scope>
    <source>
        <strain evidence="9">KACC 14157</strain>
    </source>
</reference>
<dbReference type="Gene3D" id="2.40.170.20">
    <property type="entry name" value="TonB-dependent receptor, beta-barrel domain"/>
    <property type="match status" value="1"/>
</dbReference>
<evidence type="ECO:0000313" key="10">
    <source>
        <dbReference type="Proteomes" id="UP001176891"/>
    </source>
</evidence>
<name>A0ABT8X6K9_9FLAO</name>
<dbReference type="Proteomes" id="UP001176891">
    <property type="component" value="Unassembled WGS sequence"/>
</dbReference>
<sequence>MKIGLTKVFFCLRKEFIKLIMRTFIFLFCTTLFGFSPRYAVSQNDRIVIDTDQVVSVDKVFKIVKAQTNYSFVYYENLFKDYPKVALKKGAIRLNKLLTHSLSSGRVHVIFTANNTILIKERTSKTKAQQLSVSGIVMGPSGLPVPGATVLIKGTQKGAVTDLDGRYAITVPDPASVLIFSSLGFETQEKVVGNQTTINVSLKESISALQEVTIRAGYYNTSQREVTGSISKIDSKIIEKQPVNNPLAAMQGHMPGVNISQRSGTPGGGFNIEIRGKNFIGSNTEPFYIIDGVPFSTEAIGQELSEAAVSLNNVLPLNAINPSDIESIEVLKDADATAIYGSRGANGVVLITTKRGKSGKTRVSVNVSRTVGKVSSFVDLMNTEQYLEMRLEALSNEGYTLETAPDDFKARAHDLYRWDPDRYTDWQEELLGGTSYRHNVQLSFSGGSEQTQFLISGGYQNETTVFPGDSNYGKASLNSRINHQSADSRFQISLSTNYTADDNQLPADDLTDLAYSLVPNAPALYDENGDLNWENDTWANPLARLEDQFRAQNRTLIMNSVISYRPVPDLVIKTNLGYTSYNTEQYLTQPHTRYTPSRNLTSKESLLVTNNATRQSWIVEPQVHWQKAWGKASLNILLGATFQQQQSQDIEVAGVSFPSNSQILDLSAANFVGVGLDAESEYNYQAFFGRLNFKWADKYIINLTGRRDGSSRFGPGRQFGNFGAVGMAWLFTEEGFLEGQSVLSFGKLRSSYGITGSDGIPNYGFYDTYESSGRDYDGSVLEPTGLFNPIFGWESNKKFEAALELGFFQDRIFVTAAWYRNRSSNQLVGIPLPRTTGFSSINANFDATVENTGLEVDFRSVNIQNKGFKWTTTFNISVPKNKLVKFDGLEASTFRDRYIVGEPLSIVKLYHNLGVDPETGVYQFEDYNSDGSINIDDRQWIVQTAPKFYGGLGNTIKYKNWTLNAFLNFKKQSASDLTFNARSPGSLTNQHVSVLNRWQGVGDQAGIQRYTTSLADFNARLAFSNDVGSSRRYTDASFIRLRSVSLSYDLPKDLVSGFNASIYLQGQNLFFLYSNSRNADAEQVLEGSRMPLLRQLTLGLQLGF</sequence>
<keyword evidence="2 7" id="KW-0813">Transport</keyword>
<dbReference type="Pfam" id="PF07715">
    <property type="entry name" value="Plug"/>
    <property type="match status" value="1"/>
</dbReference>
<dbReference type="InterPro" id="IPR008969">
    <property type="entry name" value="CarboxyPept-like_regulatory"/>
</dbReference>
<feature type="domain" description="TonB-dependent receptor plug" evidence="8">
    <location>
        <begin position="223"/>
        <end position="348"/>
    </location>
</feature>
<dbReference type="SUPFAM" id="SSF56935">
    <property type="entry name" value="Porins"/>
    <property type="match status" value="1"/>
</dbReference>
<dbReference type="InterPro" id="IPR037066">
    <property type="entry name" value="Plug_dom_sf"/>
</dbReference>
<evidence type="ECO:0000256" key="2">
    <source>
        <dbReference type="ARBA" id="ARBA00022448"/>
    </source>
</evidence>
<dbReference type="NCBIfam" id="TIGR04057">
    <property type="entry name" value="SusC_RagA_signa"/>
    <property type="match status" value="1"/>
</dbReference>
<dbReference type="Gene3D" id="2.60.40.1120">
    <property type="entry name" value="Carboxypeptidase-like, regulatory domain"/>
    <property type="match status" value="1"/>
</dbReference>
<evidence type="ECO:0000259" key="8">
    <source>
        <dbReference type="Pfam" id="PF07715"/>
    </source>
</evidence>
<gene>
    <name evidence="9" type="ORF">Q4Q39_19145</name>
</gene>
<protein>
    <submittedName>
        <fullName evidence="9">SusC/RagA family TonB-linked outer membrane protein</fullName>
    </submittedName>
</protein>
<dbReference type="InterPro" id="IPR023997">
    <property type="entry name" value="TonB-dep_OMP_SusC/RagA_CS"/>
</dbReference>
<dbReference type="InterPro" id="IPR039426">
    <property type="entry name" value="TonB-dep_rcpt-like"/>
</dbReference>
<keyword evidence="5 7" id="KW-0472">Membrane</keyword>
<organism evidence="9 10">
    <name type="scientific">Flavivirga amylovorans</name>
    <dbReference type="NCBI Taxonomy" id="870486"/>
    <lineage>
        <taxon>Bacteria</taxon>
        <taxon>Pseudomonadati</taxon>
        <taxon>Bacteroidota</taxon>
        <taxon>Flavobacteriia</taxon>
        <taxon>Flavobacteriales</taxon>
        <taxon>Flavobacteriaceae</taxon>
        <taxon>Flavivirga</taxon>
    </lineage>
</organism>
<comment type="similarity">
    <text evidence="7">Belongs to the TonB-dependent receptor family.</text>
</comment>
<dbReference type="EMBL" id="JAUOEM010000009">
    <property type="protein sequence ID" value="MDO5989526.1"/>
    <property type="molecule type" value="Genomic_DNA"/>
</dbReference>
<dbReference type="PROSITE" id="PS52016">
    <property type="entry name" value="TONB_DEPENDENT_REC_3"/>
    <property type="match status" value="1"/>
</dbReference>
<dbReference type="RefSeq" id="WP_303284189.1">
    <property type="nucleotide sequence ID" value="NZ_JAUOEM010000009.1"/>
</dbReference>
<evidence type="ECO:0000256" key="1">
    <source>
        <dbReference type="ARBA" id="ARBA00004571"/>
    </source>
</evidence>
<keyword evidence="10" id="KW-1185">Reference proteome</keyword>
<keyword evidence="4 7" id="KW-0812">Transmembrane</keyword>
<evidence type="ECO:0000256" key="4">
    <source>
        <dbReference type="ARBA" id="ARBA00022692"/>
    </source>
</evidence>
<keyword evidence="6 7" id="KW-0998">Cell outer membrane</keyword>
<dbReference type="Pfam" id="PF13715">
    <property type="entry name" value="CarbopepD_reg_2"/>
    <property type="match status" value="1"/>
</dbReference>
<evidence type="ECO:0000256" key="6">
    <source>
        <dbReference type="ARBA" id="ARBA00023237"/>
    </source>
</evidence>
<dbReference type="NCBIfam" id="TIGR04056">
    <property type="entry name" value="OMP_RagA_SusC"/>
    <property type="match status" value="1"/>
</dbReference>
<accession>A0ABT8X6K9</accession>
<dbReference type="InterPro" id="IPR036942">
    <property type="entry name" value="Beta-barrel_TonB_sf"/>
</dbReference>
<keyword evidence="3 7" id="KW-1134">Transmembrane beta strand</keyword>
<proteinExistence type="inferred from homology"/>